<evidence type="ECO:0000313" key="2">
    <source>
        <dbReference type="Proteomes" id="UP000287651"/>
    </source>
</evidence>
<reference evidence="1 2" key="1">
    <citation type="journal article" date="2014" name="Agronomy (Basel)">
        <title>A Draft Genome Sequence for Ensete ventricosum, the Drought-Tolerant Tree Against Hunger.</title>
        <authorList>
            <person name="Harrison J."/>
            <person name="Moore K.A."/>
            <person name="Paszkiewicz K."/>
            <person name="Jones T."/>
            <person name="Grant M."/>
            <person name="Ambacheew D."/>
            <person name="Muzemil S."/>
            <person name="Studholme D.J."/>
        </authorList>
    </citation>
    <scope>NUCLEOTIDE SEQUENCE [LARGE SCALE GENOMIC DNA]</scope>
</reference>
<name>A0A426X945_ENSVE</name>
<dbReference type="EMBL" id="AMZH03024193">
    <property type="protein sequence ID" value="RRT36005.1"/>
    <property type="molecule type" value="Genomic_DNA"/>
</dbReference>
<accession>A0A426X945</accession>
<comment type="caution">
    <text evidence="1">The sequence shown here is derived from an EMBL/GenBank/DDBJ whole genome shotgun (WGS) entry which is preliminary data.</text>
</comment>
<gene>
    <name evidence="1" type="ORF">B296_00058504</name>
</gene>
<dbReference type="AlphaFoldDB" id="A0A426X945"/>
<sequence>MKMGAGSSDNVLDVGGYHRLCNPFSTAHAAMCVKEEGGLGGLQQWLRAVGAASDGHSWKITSESWGCTSGVNEVERDNR</sequence>
<protein>
    <submittedName>
        <fullName evidence="1">Uncharacterized protein</fullName>
    </submittedName>
</protein>
<proteinExistence type="predicted"/>
<evidence type="ECO:0000313" key="1">
    <source>
        <dbReference type="EMBL" id="RRT36005.1"/>
    </source>
</evidence>
<dbReference type="Proteomes" id="UP000287651">
    <property type="component" value="Unassembled WGS sequence"/>
</dbReference>
<organism evidence="1 2">
    <name type="scientific">Ensete ventricosum</name>
    <name type="common">Abyssinian banana</name>
    <name type="synonym">Musa ensete</name>
    <dbReference type="NCBI Taxonomy" id="4639"/>
    <lineage>
        <taxon>Eukaryota</taxon>
        <taxon>Viridiplantae</taxon>
        <taxon>Streptophyta</taxon>
        <taxon>Embryophyta</taxon>
        <taxon>Tracheophyta</taxon>
        <taxon>Spermatophyta</taxon>
        <taxon>Magnoliopsida</taxon>
        <taxon>Liliopsida</taxon>
        <taxon>Zingiberales</taxon>
        <taxon>Musaceae</taxon>
        <taxon>Ensete</taxon>
    </lineage>
</organism>